<name>A0A417XWM8_9ACTN</name>
<evidence type="ECO:0000313" key="3">
    <source>
        <dbReference type="EMBL" id="RHW24924.1"/>
    </source>
</evidence>
<dbReference type="GO" id="GO:0016831">
    <property type="term" value="F:carboxy-lyase activity"/>
    <property type="evidence" value="ECO:0007669"/>
    <property type="project" value="InterPro"/>
</dbReference>
<keyword evidence="4" id="KW-1185">Reference proteome</keyword>
<dbReference type="GO" id="GO:0019748">
    <property type="term" value="P:secondary metabolic process"/>
    <property type="evidence" value="ECO:0007669"/>
    <property type="project" value="TreeGrafter"/>
</dbReference>
<dbReference type="PANTHER" id="PTHR21240">
    <property type="entry name" value="2-AMINO-3-CARBOXYLMUCONATE-6-SEMIALDEHYDE DECARBOXYLASE"/>
    <property type="match status" value="1"/>
</dbReference>
<gene>
    <name evidence="3" type="ORF">D0Z08_22250</name>
</gene>
<dbReference type="GO" id="GO:0005737">
    <property type="term" value="C:cytoplasm"/>
    <property type="evidence" value="ECO:0007669"/>
    <property type="project" value="TreeGrafter"/>
</dbReference>
<comment type="caution">
    <text evidence="3">The sequence shown here is derived from an EMBL/GenBank/DDBJ whole genome shotgun (WGS) entry which is preliminary data.</text>
</comment>
<dbReference type="Proteomes" id="UP000283644">
    <property type="component" value="Unassembled WGS sequence"/>
</dbReference>
<sequence length="297" mass="31794">MPGTDVHTHLAPRLEGHRAGPPALYEPAALEAYLDRAGLDEAIVSVPPPFYRQDLEPTPAADWATAINEGLAEAVAGRPRLRPLAYLPLEHPEVAVAEYERVRTDDRFVGATAAAGGASVLASDPRLEALWKGLDLDGAVLLLHPGSSPDGRLDDFYLANLLGNPAETAVAAAHLVLGGVLQRYPAMQVVLVHCGGTLPAVVGRWQRGVDTDRPGTDPLIEPPVAAVRRLYVDCLAHDPAVVDLAVSTFGANRILLGSDWPFPMGTDNPGGLVQHRGDEFVRRVAMENPGRLFRKHV</sequence>
<evidence type="ECO:0000259" key="2">
    <source>
        <dbReference type="Pfam" id="PF04909"/>
    </source>
</evidence>
<dbReference type="Pfam" id="PF04909">
    <property type="entry name" value="Amidohydro_2"/>
    <property type="match status" value="1"/>
</dbReference>
<evidence type="ECO:0000256" key="1">
    <source>
        <dbReference type="ARBA" id="ARBA00023239"/>
    </source>
</evidence>
<dbReference type="SUPFAM" id="SSF51556">
    <property type="entry name" value="Metallo-dependent hydrolases"/>
    <property type="match status" value="1"/>
</dbReference>
<dbReference type="InterPro" id="IPR006680">
    <property type="entry name" value="Amidohydro-rel"/>
</dbReference>
<keyword evidence="3" id="KW-0378">Hydrolase</keyword>
<organism evidence="3 4">
    <name type="scientific">Nocardioides immobilis</name>
    <dbReference type="NCBI Taxonomy" id="2049295"/>
    <lineage>
        <taxon>Bacteria</taxon>
        <taxon>Bacillati</taxon>
        <taxon>Actinomycetota</taxon>
        <taxon>Actinomycetes</taxon>
        <taxon>Propionibacteriales</taxon>
        <taxon>Nocardioidaceae</taxon>
        <taxon>Nocardioides</taxon>
    </lineage>
</organism>
<evidence type="ECO:0000313" key="4">
    <source>
        <dbReference type="Proteomes" id="UP000283644"/>
    </source>
</evidence>
<protein>
    <submittedName>
        <fullName evidence="3">Amidohydrolase</fullName>
    </submittedName>
</protein>
<dbReference type="RefSeq" id="WP_118927467.1">
    <property type="nucleotide sequence ID" value="NZ_QXGH01000028.1"/>
</dbReference>
<dbReference type="InterPro" id="IPR032466">
    <property type="entry name" value="Metal_Hydrolase"/>
</dbReference>
<reference evidence="3 4" key="1">
    <citation type="submission" date="2018-09" db="EMBL/GenBank/DDBJ databases">
        <title>Genome sequencing of Nocardioides immobilis CCTCC AB 2017083 for comparison to Nocardioides silvaticus.</title>
        <authorList>
            <person name="Li C."/>
            <person name="Wang G."/>
        </authorList>
    </citation>
    <scope>NUCLEOTIDE SEQUENCE [LARGE SCALE GENOMIC DNA]</scope>
    <source>
        <strain evidence="3 4">CCTCC AB 2017083</strain>
    </source>
</reference>
<proteinExistence type="predicted"/>
<dbReference type="PANTHER" id="PTHR21240:SF28">
    <property type="entry name" value="ISO-OROTATE DECARBOXYLASE (EUROFUNG)"/>
    <property type="match status" value="1"/>
</dbReference>
<dbReference type="InterPro" id="IPR032465">
    <property type="entry name" value="ACMSD"/>
</dbReference>
<dbReference type="AlphaFoldDB" id="A0A417XWM8"/>
<accession>A0A417XWM8</accession>
<dbReference type="OrthoDB" id="8673173at2"/>
<feature type="domain" description="Amidohydrolase-related" evidence="2">
    <location>
        <begin position="5"/>
        <end position="294"/>
    </location>
</feature>
<keyword evidence="1" id="KW-0456">Lyase</keyword>
<dbReference type="EMBL" id="QXGH01000028">
    <property type="protein sequence ID" value="RHW24924.1"/>
    <property type="molecule type" value="Genomic_DNA"/>
</dbReference>
<dbReference type="GO" id="GO:0016787">
    <property type="term" value="F:hydrolase activity"/>
    <property type="evidence" value="ECO:0007669"/>
    <property type="project" value="UniProtKB-KW"/>
</dbReference>
<dbReference type="Gene3D" id="3.20.20.140">
    <property type="entry name" value="Metal-dependent hydrolases"/>
    <property type="match status" value="1"/>
</dbReference>